<reference evidence="1 2" key="1">
    <citation type="journal article" date="2017" name="Front. Genet.">
        <title>Draft sequencing of the heterozygous diploid genome of Satsuma (Citrus unshiu Marc.) using a hybrid assembly approach.</title>
        <authorList>
            <person name="Shimizu T."/>
            <person name="Tanizawa Y."/>
            <person name="Mochizuki T."/>
            <person name="Nagasaki H."/>
            <person name="Yoshioka T."/>
            <person name="Toyoda A."/>
            <person name="Fujiyama A."/>
            <person name="Kaminuma E."/>
            <person name="Nakamura Y."/>
        </authorList>
    </citation>
    <scope>NUCLEOTIDE SEQUENCE [LARGE SCALE GENOMIC DNA]</scope>
    <source>
        <strain evidence="2">cv. Miyagawa wase</strain>
    </source>
</reference>
<dbReference type="PANTHER" id="PTHR48450:SF1">
    <property type="entry name" value="DUF1985 DOMAIN-CONTAINING PROTEIN"/>
    <property type="match status" value="1"/>
</dbReference>
<keyword evidence="2" id="KW-1185">Reference proteome</keyword>
<dbReference type="AlphaFoldDB" id="A0A2H5QAS1"/>
<sequence length="141" mass="16474">MYFDSLFHNINLLQFDALFEELDFEAMDDIDALKVALFNFAGRVLNGRKGHCQINFSWLNKGSGLNLRSDRRSVVSMDRENEEEDSPYRAIEGDILQTLEPDAKESREKYWLIVKDYMPRIPGWVHRHQPSINTSPPVTRQ</sequence>
<evidence type="ECO:0000313" key="2">
    <source>
        <dbReference type="Proteomes" id="UP000236630"/>
    </source>
</evidence>
<dbReference type="PANTHER" id="PTHR48450">
    <property type="entry name" value="DUF1985 DOMAIN-CONTAINING PROTEIN"/>
    <property type="match status" value="1"/>
</dbReference>
<proteinExistence type="predicted"/>
<organism evidence="1 2">
    <name type="scientific">Citrus unshiu</name>
    <name type="common">Satsuma mandarin</name>
    <name type="synonym">Citrus nobilis var. unshiu</name>
    <dbReference type="NCBI Taxonomy" id="55188"/>
    <lineage>
        <taxon>Eukaryota</taxon>
        <taxon>Viridiplantae</taxon>
        <taxon>Streptophyta</taxon>
        <taxon>Embryophyta</taxon>
        <taxon>Tracheophyta</taxon>
        <taxon>Spermatophyta</taxon>
        <taxon>Magnoliopsida</taxon>
        <taxon>eudicotyledons</taxon>
        <taxon>Gunneridae</taxon>
        <taxon>Pentapetalae</taxon>
        <taxon>rosids</taxon>
        <taxon>malvids</taxon>
        <taxon>Sapindales</taxon>
        <taxon>Rutaceae</taxon>
        <taxon>Aurantioideae</taxon>
        <taxon>Citrus</taxon>
    </lineage>
</organism>
<accession>A0A2H5QAS1</accession>
<dbReference type="EMBL" id="BDQV01000266">
    <property type="protein sequence ID" value="GAY61345.1"/>
    <property type="molecule type" value="Genomic_DNA"/>
</dbReference>
<gene>
    <name evidence="1" type="ORF">CUMW_209250</name>
</gene>
<name>A0A2H5QAS1_CITUN</name>
<comment type="caution">
    <text evidence="1">The sequence shown here is derived from an EMBL/GenBank/DDBJ whole genome shotgun (WGS) entry which is preliminary data.</text>
</comment>
<protein>
    <submittedName>
        <fullName evidence="1">Uncharacterized protein</fullName>
    </submittedName>
</protein>
<evidence type="ECO:0000313" key="1">
    <source>
        <dbReference type="EMBL" id="GAY61345.1"/>
    </source>
</evidence>
<dbReference type="Proteomes" id="UP000236630">
    <property type="component" value="Unassembled WGS sequence"/>
</dbReference>